<evidence type="ECO:0000313" key="3">
    <source>
        <dbReference type="Proteomes" id="UP000294547"/>
    </source>
</evidence>
<keyword evidence="1" id="KW-1133">Transmembrane helix</keyword>
<gene>
    <name evidence="2" type="ORF">EDD54_2653</name>
</gene>
<keyword evidence="1" id="KW-0812">Transmembrane</keyword>
<comment type="caution">
    <text evidence="2">The sequence shown here is derived from an EMBL/GenBank/DDBJ whole genome shotgun (WGS) entry which is preliminary data.</text>
</comment>
<evidence type="ECO:0000256" key="1">
    <source>
        <dbReference type="SAM" id="Phobius"/>
    </source>
</evidence>
<reference evidence="2 3" key="1">
    <citation type="submission" date="2019-03" db="EMBL/GenBank/DDBJ databases">
        <title>Genomic Encyclopedia of Type Strains, Phase IV (KMG-IV): sequencing the most valuable type-strain genomes for metagenomic binning, comparative biology and taxonomic classification.</title>
        <authorList>
            <person name="Goeker M."/>
        </authorList>
    </citation>
    <scope>NUCLEOTIDE SEQUENCE [LARGE SCALE GENOMIC DNA]</scope>
    <source>
        <strain evidence="2 3">DSM 102969</strain>
    </source>
</reference>
<feature type="transmembrane region" description="Helical" evidence="1">
    <location>
        <begin position="20"/>
        <end position="45"/>
    </location>
</feature>
<keyword evidence="1" id="KW-0472">Membrane</keyword>
<organism evidence="2 3">
    <name type="scientific">Oharaeibacter diazotrophicus</name>
    <dbReference type="NCBI Taxonomy" id="1920512"/>
    <lineage>
        <taxon>Bacteria</taxon>
        <taxon>Pseudomonadati</taxon>
        <taxon>Pseudomonadota</taxon>
        <taxon>Alphaproteobacteria</taxon>
        <taxon>Hyphomicrobiales</taxon>
        <taxon>Pleomorphomonadaceae</taxon>
        <taxon>Oharaeibacter</taxon>
    </lineage>
</organism>
<sequence length="53" mass="5279">MDASPPPPRAPAPRRSDLVLSVLLPLAVIGLGVALSAGGAGAAFLELCRTALE</sequence>
<protein>
    <submittedName>
        <fullName evidence="2">Uncharacterized protein</fullName>
    </submittedName>
</protein>
<accession>A0A4R6RCZ9</accession>
<keyword evidence="3" id="KW-1185">Reference proteome</keyword>
<proteinExistence type="predicted"/>
<name>A0A4R6RCZ9_9HYPH</name>
<dbReference type="RefSeq" id="WP_165644501.1">
    <property type="nucleotide sequence ID" value="NZ_BSPM01000002.1"/>
</dbReference>
<dbReference type="AlphaFoldDB" id="A0A4R6RCZ9"/>
<evidence type="ECO:0000313" key="2">
    <source>
        <dbReference type="EMBL" id="TDP84050.1"/>
    </source>
</evidence>
<dbReference type="EMBL" id="SNXY01000008">
    <property type="protein sequence ID" value="TDP84050.1"/>
    <property type="molecule type" value="Genomic_DNA"/>
</dbReference>
<dbReference type="Proteomes" id="UP000294547">
    <property type="component" value="Unassembled WGS sequence"/>
</dbReference>